<feature type="region of interest" description="Disordered" evidence="1">
    <location>
        <begin position="103"/>
        <end position="213"/>
    </location>
</feature>
<feature type="compositionally biased region" description="Polar residues" evidence="1">
    <location>
        <begin position="202"/>
        <end position="213"/>
    </location>
</feature>
<proteinExistence type="predicted"/>
<evidence type="ECO:0000256" key="1">
    <source>
        <dbReference type="SAM" id="MobiDB-lite"/>
    </source>
</evidence>
<keyword evidence="3" id="KW-1185">Reference proteome</keyword>
<reference evidence="2" key="2">
    <citation type="submission" date="2023-06" db="EMBL/GenBank/DDBJ databases">
        <authorList>
            <consortium name="Lawrence Berkeley National Laboratory"/>
            <person name="Haridas S."/>
            <person name="Hensen N."/>
            <person name="Bonometti L."/>
            <person name="Westerberg I."/>
            <person name="Brannstrom I.O."/>
            <person name="Guillou S."/>
            <person name="Cros-Aarteil S."/>
            <person name="Calhoun S."/>
            <person name="Kuo A."/>
            <person name="Mondo S."/>
            <person name="Pangilinan J."/>
            <person name="Riley R."/>
            <person name="LaButti K."/>
            <person name="Andreopoulos B."/>
            <person name="Lipzen A."/>
            <person name="Chen C."/>
            <person name="Yanf M."/>
            <person name="Daum C."/>
            <person name="Ng V."/>
            <person name="Clum A."/>
            <person name="Steindorff A."/>
            <person name="Ohm R."/>
            <person name="Martin F."/>
            <person name="Silar P."/>
            <person name="Natvig D."/>
            <person name="Lalanne C."/>
            <person name="Gautier V."/>
            <person name="Ament-velasquez S.L."/>
            <person name="Kruys A."/>
            <person name="Hutchinson M.I."/>
            <person name="Powell A.J."/>
            <person name="Barry K."/>
            <person name="Miller A.N."/>
            <person name="Grigoriev I.V."/>
            <person name="Debuchy R."/>
            <person name="Gladieux P."/>
            <person name="Thoren M.H."/>
            <person name="Johannesson H."/>
        </authorList>
    </citation>
    <scope>NUCLEOTIDE SEQUENCE</scope>
    <source>
        <strain evidence="2">CBS 232.78</strain>
    </source>
</reference>
<organism evidence="2 3">
    <name type="scientific">Podospora didyma</name>
    <dbReference type="NCBI Taxonomy" id="330526"/>
    <lineage>
        <taxon>Eukaryota</taxon>
        <taxon>Fungi</taxon>
        <taxon>Dikarya</taxon>
        <taxon>Ascomycota</taxon>
        <taxon>Pezizomycotina</taxon>
        <taxon>Sordariomycetes</taxon>
        <taxon>Sordariomycetidae</taxon>
        <taxon>Sordariales</taxon>
        <taxon>Podosporaceae</taxon>
        <taxon>Podospora</taxon>
    </lineage>
</organism>
<comment type="caution">
    <text evidence="2">The sequence shown here is derived from an EMBL/GenBank/DDBJ whole genome shotgun (WGS) entry which is preliminary data.</text>
</comment>
<feature type="compositionally biased region" description="Polar residues" evidence="1">
    <location>
        <begin position="644"/>
        <end position="666"/>
    </location>
</feature>
<feature type="region of interest" description="Disordered" evidence="1">
    <location>
        <begin position="447"/>
        <end position="485"/>
    </location>
</feature>
<reference evidence="2" key="1">
    <citation type="journal article" date="2023" name="Mol. Phylogenet. Evol.">
        <title>Genome-scale phylogeny and comparative genomics of the fungal order Sordariales.</title>
        <authorList>
            <person name="Hensen N."/>
            <person name="Bonometti L."/>
            <person name="Westerberg I."/>
            <person name="Brannstrom I.O."/>
            <person name="Guillou S."/>
            <person name="Cros-Aarteil S."/>
            <person name="Calhoun S."/>
            <person name="Haridas S."/>
            <person name="Kuo A."/>
            <person name="Mondo S."/>
            <person name="Pangilinan J."/>
            <person name="Riley R."/>
            <person name="LaButti K."/>
            <person name="Andreopoulos B."/>
            <person name="Lipzen A."/>
            <person name="Chen C."/>
            <person name="Yan M."/>
            <person name="Daum C."/>
            <person name="Ng V."/>
            <person name="Clum A."/>
            <person name="Steindorff A."/>
            <person name="Ohm R.A."/>
            <person name="Martin F."/>
            <person name="Silar P."/>
            <person name="Natvig D.O."/>
            <person name="Lalanne C."/>
            <person name="Gautier V."/>
            <person name="Ament-Velasquez S.L."/>
            <person name="Kruys A."/>
            <person name="Hutchinson M.I."/>
            <person name="Powell A.J."/>
            <person name="Barry K."/>
            <person name="Miller A.N."/>
            <person name="Grigoriev I.V."/>
            <person name="Debuchy R."/>
            <person name="Gladieux P."/>
            <person name="Hiltunen Thoren M."/>
            <person name="Johannesson H."/>
        </authorList>
    </citation>
    <scope>NUCLEOTIDE SEQUENCE</scope>
    <source>
        <strain evidence="2">CBS 232.78</strain>
    </source>
</reference>
<feature type="region of interest" description="Disordered" evidence="1">
    <location>
        <begin position="278"/>
        <end position="341"/>
    </location>
</feature>
<feature type="compositionally biased region" description="Basic residues" evidence="1">
    <location>
        <begin position="773"/>
        <end position="782"/>
    </location>
</feature>
<feature type="compositionally biased region" description="Basic residues" evidence="1">
    <location>
        <begin position="139"/>
        <end position="154"/>
    </location>
</feature>
<protein>
    <submittedName>
        <fullName evidence="2">Uncharacterized protein</fullName>
    </submittedName>
</protein>
<feature type="compositionally biased region" description="Polar residues" evidence="1">
    <location>
        <begin position="728"/>
        <end position="738"/>
    </location>
</feature>
<dbReference type="EMBL" id="JAULSW010000003">
    <property type="protein sequence ID" value="KAK3387398.1"/>
    <property type="molecule type" value="Genomic_DNA"/>
</dbReference>
<evidence type="ECO:0000313" key="2">
    <source>
        <dbReference type="EMBL" id="KAK3387398.1"/>
    </source>
</evidence>
<sequence length="832" mass="95454">MYPAWFPVMRVCPRSDPRELLGSVVRAPPQLRLRRGSATLVHRVASCQMQASEERRHPPSFLSKREKVCERLSPASDCASFCSPFLIIRAILCFAPRGSPLPPMQNQNPPDAYFVPDGLRNRTFSDSGGSEPEDEAARHERRRKPPRQQSRQHRLPQPANLNRPRHGPRQLANESYHSTDEGHRPTSTPPGPRHGMRHAAHHSSTANPFNSSWYDPGTSGSNYRDYTGEQIVPTGYNNPYGARPGSAMPSSGMGGGPFAPPGGYFGGPGPYRPPIPNMYSPMPPPPPMQGPYGPGPFLQQPYHHPPPPPPSRSDPFTTAKLEQAERERAAERREREIAERERERLLRENEEMRVEQDWMQMREQEAMDAAAEMARRDAERARKKEIRKEARRREVAQRQVDAEAERLRVLALREEEDRARRREEEARARRWREEELHERRLQEARARRMEEEESMAWDDPPQPNLRRKVEPQPRQQEAPRRNNSIEEQVRIAMEHILANDMRAPFVPQRDLDPLPTLVQRQVEEYMTRLFGYQHHAQPRPILPPLYNPHHPSHSWSGSQVANLNGLDLVPLHRDREYANNPTMMSIIAELIRSMNVTNAELRDALRSQRYQSPIMRGEVLDVDDYTSMRSSRGRSRRGSEHGDTNSQGLTSPTLYSDPQSTENLTSGGRGQRNPVVPRNKARTIEPLRHRPRTTAPTTISHRDHTLDDLSLEPLRLEPLRTGPRPTPSRMSGRSSNSKAAFVEDETDSELERERERQRRNLRRRAVTPAGILRRPRSTHAPRRRDDDDYNDDDESDLFPGDREPARNAMHRPGPEAPEPPNPFIGRGRTERG</sequence>
<feature type="region of interest" description="Disordered" evidence="1">
    <location>
        <begin position="365"/>
        <end position="394"/>
    </location>
</feature>
<feature type="compositionally biased region" description="Basic and acidic residues" evidence="1">
    <location>
        <begin position="373"/>
        <end position="394"/>
    </location>
</feature>
<feature type="region of interest" description="Disordered" evidence="1">
    <location>
        <begin position="621"/>
        <end position="832"/>
    </location>
</feature>
<name>A0AAE0U1B9_9PEZI</name>
<evidence type="ECO:0000313" key="3">
    <source>
        <dbReference type="Proteomes" id="UP001285441"/>
    </source>
</evidence>
<feature type="compositionally biased region" description="Basic and acidic residues" evidence="1">
    <location>
        <begin position="322"/>
        <end position="341"/>
    </location>
</feature>
<gene>
    <name evidence="2" type="ORF">B0H63DRAFT_469932</name>
</gene>
<dbReference type="AlphaFoldDB" id="A0AAE0U1B9"/>
<accession>A0AAE0U1B9</accession>
<feature type="compositionally biased region" description="Pro residues" evidence="1">
    <location>
        <begin position="278"/>
        <end position="289"/>
    </location>
</feature>
<feature type="compositionally biased region" description="Pro residues" evidence="1">
    <location>
        <begin position="303"/>
        <end position="312"/>
    </location>
</feature>
<feature type="compositionally biased region" description="Acidic residues" evidence="1">
    <location>
        <begin position="787"/>
        <end position="796"/>
    </location>
</feature>
<feature type="compositionally biased region" description="Basic and acidic residues" evidence="1">
    <location>
        <begin position="467"/>
        <end position="485"/>
    </location>
</feature>
<feature type="compositionally biased region" description="Basic and acidic residues" evidence="1">
    <location>
        <begin position="749"/>
        <end position="758"/>
    </location>
</feature>
<dbReference type="Proteomes" id="UP001285441">
    <property type="component" value="Unassembled WGS sequence"/>
</dbReference>